<keyword evidence="3" id="KW-1185">Reference proteome</keyword>
<organism evidence="2 3">
    <name type="scientific">Nocardioides aquiterrae</name>
    <dbReference type="NCBI Taxonomy" id="203799"/>
    <lineage>
        <taxon>Bacteria</taxon>
        <taxon>Bacillati</taxon>
        <taxon>Actinomycetota</taxon>
        <taxon>Actinomycetes</taxon>
        <taxon>Propionibacteriales</taxon>
        <taxon>Nocardioidaceae</taxon>
        <taxon>Nocardioides</taxon>
    </lineage>
</organism>
<accession>A0ABN1UCU1</accession>
<reference evidence="2 3" key="1">
    <citation type="journal article" date="2019" name="Int. J. Syst. Evol. Microbiol.">
        <title>The Global Catalogue of Microorganisms (GCM) 10K type strain sequencing project: providing services to taxonomists for standard genome sequencing and annotation.</title>
        <authorList>
            <consortium name="The Broad Institute Genomics Platform"/>
            <consortium name="The Broad Institute Genome Sequencing Center for Infectious Disease"/>
            <person name="Wu L."/>
            <person name="Ma J."/>
        </authorList>
    </citation>
    <scope>NUCLEOTIDE SEQUENCE [LARGE SCALE GENOMIC DNA]</scope>
    <source>
        <strain evidence="2 3">JCM 11813</strain>
    </source>
</reference>
<evidence type="ECO:0000313" key="2">
    <source>
        <dbReference type="EMBL" id="GAA1141657.1"/>
    </source>
</evidence>
<evidence type="ECO:0000313" key="3">
    <source>
        <dbReference type="Proteomes" id="UP001499979"/>
    </source>
</evidence>
<dbReference type="RefSeq" id="WP_343907514.1">
    <property type="nucleotide sequence ID" value="NZ_BAAAJE010000007.1"/>
</dbReference>
<proteinExistence type="predicted"/>
<keyword evidence="1" id="KW-1133">Transmembrane helix</keyword>
<name>A0ABN1UCU1_9ACTN</name>
<sequence length="184" mass="19655">MSVLGAIGSVFLGAMLAFVVENVRERRMLRAWTERYLAAVAGSLVGTETAAPLVRDAVEGTRGAVAALLAEEQPEWEALRDLPILVPPDLLGSLQGSALTVVDAETVVALGRVEATAGELALRAGRLHDLHGRLVLPLYLARPERLDESQRRGLELFGAELTDFEAGLGDVTTVVRHALSLLGR</sequence>
<keyword evidence="1" id="KW-0812">Transmembrane</keyword>
<dbReference type="EMBL" id="BAAAJE010000007">
    <property type="protein sequence ID" value="GAA1141657.1"/>
    <property type="molecule type" value="Genomic_DNA"/>
</dbReference>
<protein>
    <submittedName>
        <fullName evidence="2">Uncharacterized protein</fullName>
    </submittedName>
</protein>
<feature type="transmembrane region" description="Helical" evidence="1">
    <location>
        <begin position="6"/>
        <end position="23"/>
    </location>
</feature>
<gene>
    <name evidence="2" type="ORF">GCM10009606_21360</name>
</gene>
<comment type="caution">
    <text evidence="2">The sequence shown here is derived from an EMBL/GenBank/DDBJ whole genome shotgun (WGS) entry which is preliminary data.</text>
</comment>
<keyword evidence="1" id="KW-0472">Membrane</keyword>
<evidence type="ECO:0000256" key="1">
    <source>
        <dbReference type="SAM" id="Phobius"/>
    </source>
</evidence>
<dbReference type="Proteomes" id="UP001499979">
    <property type="component" value="Unassembled WGS sequence"/>
</dbReference>